<name>A0A0M4T1I5_9NOSO</name>
<dbReference type="KEGG" id="npz:ACX27_03435"/>
<reference evidence="2" key="1">
    <citation type="submission" date="2015-07" db="EMBL/GenBank/DDBJ databases">
        <title>Genome Of Nitrogen-Fixing Cyanobacterium Nostoc piscinale CENA21 From Solimoes/Amazon River Floodplain Sediments And Comparative Genomics To Uncover Biosynthetic Natural Products Potential.</title>
        <authorList>
            <person name="Leao T.F."/>
            <person name="Leao P.N."/>
            <person name="Guimaraes P.I."/>
            <person name="de Melo A.G.C."/>
            <person name="Ramos R.T.J."/>
            <person name="Silva A."/>
            <person name="Fiore M.F."/>
            <person name="Schneider M.P.C."/>
        </authorList>
    </citation>
    <scope>NUCLEOTIDE SEQUENCE [LARGE SCALE GENOMIC DNA]</scope>
    <source>
        <strain evidence="2">CENA21</strain>
    </source>
</reference>
<sequence length="75" mass="8657">MTVTGKNNLTSLLPHLGKTPEEQLRLNQAAIKLLQKWIAEEVSEGESIQREIYFESFKQIVDNERLSGHKIYSQE</sequence>
<dbReference type="OrthoDB" id="518032at2"/>
<dbReference type="EMBL" id="CP012036">
    <property type="protein sequence ID" value="ALF52116.1"/>
    <property type="molecule type" value="Genomic_DNA"/>
</dbReference>
<evidence type="ECO:0000313" key="2">
    <source>
        <dbReference type="Proteomes" id="UP000062645"/>
    </source>
</evidence>
<reference evidence="1 2" key="2">
    <citation type="journal article" date="2016" name="Genome Announc.">
        <title>Draft Genome Sequence of the N2-Fixing Cyanobacterium Nostoc piscinale CENA21, Isolated from the Brazilian Amazon Floodplain.</title>
        <authorList>
            <person name="Leao T."/>
            <person name="Guimaraes P.I."/>
            <person name="de Melo A.G."/>
            <person name="Ramos R.T."/>
            <person name="Leao P.N."/>
            <person name="Silva A."/>
            <person name="Fiore M.F."/>
            <person name="Schneider M.P."/>
        </authorList>
    </citation>
    <scope>NUCLEOTIDE SEQUENCE [LARGE SCALE GENOMIC DNA]</scope>
    <source>
        <strain evidence="1 2">CENA21</strain>
    </source>
</reference>
<organism evidence="1 2">
    <name type="scientific">Nostoc piscinale CENA21</name>
    <dbReference type="NCBI Taxonomy" id="224013"/>
    <lineage>
        <taxon>Bacteria</taxon>
        <taxon>Bacillati</taxon>
        <taxon>Cyanobacteriota</taxon>
        <taxon>Cyanophyceae</taxon>
        <taxon>Nostocales</taxon>
        <taxon>Nostocaceae</taxon>
        <taxon>Nostoc</taxon>
    </lineage>
</organism>
<evidence type="ECO:0000313" key="1">
    <source>
        <dbReference type="EMBL" id="ALF52116.1"/>
    </source>
</evidence>
<dbReference type="PATRIC" id="fig|224013.5.peg.831"/>
<dbReference type="AlphaFoldDB" id="A0A0M4T1I5"/>
<gene>
    <name evidence="1" type="ORF">ACX27_03435</name>
</gene>
<protein>
    <submittedName>
        <fullName evidence="1">Uncharacterized protein</fullName>
    </submittedName>
</protein>
<keyword evidence="2" id="KW-1185">Reference proteome</keyword>
<proteinExistence type="predicted"/>
<accession>A0A0M4T1I5</accession>
<dbReference type="Proteomes" id="UP000062645">
    <property type="component" value="Chromosome"/>
</dbReference>